<comment type="caution">
    <text evidence="1">The sequence shown here is derived from an EMBL/GenBank/DDBJ whole genome shotgun (WGS) entry which is preliminary data.</text>
</comment>
<name>A0A699HUN6_TANCI</name>
<keyword evidence="1" id="KW-0808">Transferase</keyword>
<dbReference type="EMBL" id="BKCJ010206769">
    <property type="protein sequence ID" value="GEY75675.1"/>
    <property type="molecule type" value="Genomic_DNA"/>
</dbReference>
<keyword evidence="1" id="KW-0418">Kinase</keyword>
<feature type="non-terminal residue" evidence="1">
    <location>
        <position position="303"/>
    </location>
</feature>
<reference evidence="1" key="1">
    <citation type="journal article" date="2019" name="Sci. Rep.">
        <title>Draft genome of Tanacetum cinerariifolium, the natural source of mosquito coil.</title>
        <authorList>
            <person name="Yamashiro T."/>
            <person name="Shiraishi A."/>
            <person name="Satake H."/>
            <person name="Nakayama K."/>
        </authorList>
    </citation>
    <scope>NUCLEOTIDE SEQUENCE</scope>
</reference>
<dbReference type="AlphaFoldDB" id="A0A699HUN6"/>
<proteinExistence type="predicted"/>
<gene>
    <name evidence="1" type="ORF">Tci_447649</name>
</gene>
<evidence type="ECO:0000313" key="1">
    <source>
        <dbReference type="EMBL" id="GEY75675.1"/>
    </source>
</evidence>
<dbReference type="GO" id="GO:0016301">
    <property type="term" value="F:kinase activity"/>
    <property type="evidence" value="ECO:0007669"/>
    <property type="project" value="UniProtKB-KW"/>
</dbReference>
<protein>
    <submittedName>
        <fullName evidence="1">Xylulose kinase-1</fullName>
    </submittedName>
</protein>
<sequence>MEYWITNNDMNIWKLIQNGNSLKKTRRDRDGGVIILPSMTAEEHIVVQKESKARTTLLQSILDDHVADFHYMDDARDIWNAVKARGIAQRILGCSVKSSEHKPTDSTSCASTSSVSTSVNEAEIESNVGTPIKEPIIVQDLPSFTCHFRKNASSVSKLCFVCGSGTHLIKDCDFYKKQMANKTVGIGVGPVCNRNKVNYQNQVVPQVILLKTGKVVLGNHIEKVYTGYPRTIVDLIHLHTDDNVADLLTKAFDGPRHADAAFYKDVMLICADFSNILVKTQSSRYVVPTGSVIVATGRFVVLA</sequence>
<organism evidence="1">
    <name type="scientific">Tanacetum cinerariifolium</name>
    <name type="common">Dalmatian daisy</name>
    <name type="synonym">Chrysanthemum cinerariifolium</name>
    <dbReference type="NCBI Taxonomy" id="118510"/>
    <lineage>
        <taxon>Eukaryota</taxon>
        <taxon>Viridiplantae</taxon>
        <taxon>Streptophyta</taxon>
        <taxon>Embryophyta</taxon>
        <taxon>Tracheophyta</taxon>
        <taxon>Spermatophyta</taxon>
        <taxon>Magnoliopsida</taxon>
        <taxon>eudicotyledons</taxon>
        <taxon>Gunneridae</taxon>
        <taxon>Pentapetalae</taxon>
        <taxon>asterids</taxon>
        <taxon>campanulids</taxon>
        <taxon>Asterales</taxon>
        <taxon>Asteraceae</taxon>
        <taxon>Asteroideae</taxon>
        <taxon>Anthemideae</taxon>
        <taxon>Anthemidinae</taxon>
        <taxon>Tanacetum</taxon>
    </lineage>
</organism>
<accession>A0A699HUN6</accession>